<keyword evidence="2" id="KW-1185">Reference proteome</keyword>
<accession>A0ABS1WT96</accession>
<reference evidence="1 2" key="1">
    <citation type="journal article" date="2021" name="Int. J. Syst. Evol. Microbiol.">
        <title>Steroidobacter gossypii sp. nov., isolated from soil of cotton cropping field.</title>
        <authorList>
            <person name="Huang R."/>
            <person name="Yang S."/>
            <person name="Zhen C."/>
            <person name="Liu W."/>
        </authorList>
    </citation>
    <scope>NUCLEOTIDE SEQUENCE [LARGE SCALE GENOMIC DNA]</scope>
    <source>
        <strain evidence="1 2">S1-65</strain>
    </source>
</reference>
<evidence type="ECO:0000313" key="2">
    <source>
        <dbReference type="Proteomes" id="UP000661077"/>
    </source>
</evidence>
<name>A0ABS1WT96_9GAMM</name>
<comment type="caution">
    <text evidence="1">The sequence shown here is derived from an EMBL/GenBank/DDBJ whole genome shotgun (WGS) entry which is preliminary data.</text>
</comment>
<evidence type="ECO:0000313" key="1">
    <source>
        <dbReference type="EMBL" id="MBM0104190.1"/>
    </source>
</evidence>
<proteinExistence type="predicted"/>
<dbReference type="EMBL" id="JAEVLS010000001">
    <property type="protein sequence ID" value="MBM0104190.1"/>
    <property type="molecule type" value="Genomic_DNA"/>
</dbReference>
<protein>
    <submittedName>
        <fullName evidence="1">Uncharacterized protein</fullName>
    </submittedName>
</protein>
<gene>
    <name evidence="1" type="ORF">JM946_05510</name>
</gene>
<dbReference type="Proteomes" id="UP000661077">
    <property type="component" value="Unassembled WGS sequence"/>
</dbReference>
<organism evidence="1 2">
    <name type="scientific">Steroidobacter gossypii</name>
    <dbReference type="NCBI Taxonomy" id="2805490"/>
    <lineage>
        <taxon>Bacteria</taxon>
        <taxon>Pseudomonadati</taxon>
        <taxon>Pseudomonadota</taxon>
        <taxon>Gammaproteobacteria</taxon>
        <taxon>Steroidobacterales</taxon>
        <taxon>Steroidobacteraceae</taxon>
        <taxon>Steroidobacter</taxon>
    </lineage>
</organism>
<dbReference type="RefSeq" id="WP_203166124.1">
    <property type="nucleotide sequence ID" value="NZ_JAEVLS010000001.1"/>
</dbReference>
<sequence length="241" mass="27159">MSAPKLPCEHCRALVPRFVVSDEQFQAIIKALSDGSTTLATAELKHFVHCKDEEAQAWMEHLLSCASSWPLAEADQQVLHQIDQVFGEVPKPDHFTNHTHCSECEEHDSTLRMRTRETLRREDLGSSGWDPLNFSSAAGIGYLFPALARFALLPDACSRRHDWYGSQLLFHLSFEAGSNRFLAWCSPRQANAVYDLLCHLAATRLHNIEDYGQEALLRTALDAWRRPDLPKPGPLTSPLII</sequence>